<evidence type="ECO:0000256" key="2">
    <source>
        <dbReference type="SAM" id="MobiDB-lite"/>
    </source>
</evidence>
<evidence type="ECO:0000256" key="1">
    <source>
        <dbReference type="ARBA" id="ARBA00038357"/>
    </source>
</evidence>
<reference evidence="4" key="1">
    <citation type="submission" date="2021-01" db="EMBL/GenBank/DDBJ databases">
        <authorList>
            <consortium name="Aspergillus puulaauensis MK2 genome sequencing consortium"/>
            <person name="Kazuki M."/>
            <person name="Futagami T."/>
        </authorList>
    </citation>
    <scope>NUCLEOTIDE SEQUENCE</scope>
    <source>
        <strain evidence="4">MK2</strain>
    </source>
</reference>
<dbReference type="KEGG" id="apuu:APUU_50834A"/>
<dbReference type="AlphaFoldDB" id="A0A7R8AQQ7"/>
<dbReference type="GO" id="GO:0012505">
    <property type="term" value="C:endomembrane system"/>
    <property type="evidence" value="ECO:0007669"/>
    <property type="project" value="TreeGrafter"/>
</dbReference>
<dbReference type="GeneID" id="64976128"/>
<dbReference type="RefSeq" id="XP_041558317.1">
    <property type="nucleotide sequence ID" value="XM_041705875.1"/>
</dbReference>
<dbReference type="PANTHER" id="PTHR10281">
    <property type="entry name" value="MEMBRANE-ASSOCIATED PROGESTERONE RECEPTOR COMPONENT-RELATED"/>
    <property type="match status" value="1"/>
</dbReference>
<feature type="compositionally biased region" description="Basic residues" evidence="2">
    <location>
        <begin position="239"/>
        <end position="257"/>
    </location>
</feature>
<evidence type="ECO:0000313" key="5">
    <source>
        <dbReference type="Proteomes" id="UP000654913"/>
    </source>
</evidence>
<dbReference type="SMART" id="SM01117">
    <property type="entry name" value="Cyt-b5"/>
    <property type="match status" value="1"/>
</dbReference>
<protein>
    <recommendedName>
        <fullName evidence="3">Cytochrome b5 heme-binding domain-containing protein</fullName>
    </recommendedName>
</protein>
<dbReference type="InterPro" id="IPR036400">
    <property type="entry name" value="Cyt_B5-like_heme/steroid_sf"/>
</dbReference>
<reference evidence="4" key="2">
    <citation type="submission" date="2021-02" db="EMBL/GenBank/DDBJ databases">
        <title>Aspergillus puulaauensis MK2 genome sequence.</title>
        <authorList>
            <person name="Futagami T."/>
            <person name="Mori K."/>
            <person name="Kadooka C."/>
            <person name="Tanaka T."/>
        </authorList>
    </citation>
    <scope>NUCLEOTIDE SEQUENCE</scope>
    <source>
        <strain evidence="4">MK2</strain>
    </source>
</reference>
<dbReference type="Gene3D" id="3.10.120.10">
    <property type="entry name" value="Cytochrome b5-like heme/steroid binding domain"/>
    <property type="match status" value="1"/>
</dbReference>
<dbReference type="GO" id="GO:0016020">
    <property type="term" value="C:membrane"/>
    <property type="evidence" value="ECO:0007669"/>
    <property type="project" value="TreeGrafter"/>
</dbReference>
<accession>A0A7R8AQQ7</accession>
<name>A0A7R8AQQ7_9EURO</name>
<organism evidence="4 5">
    <name type="scientific">Aspergillus puulaauensis</name>
    <dbReference type="NCBI Taxonomy" id="1220207"/>
    <lineage>
        <taxon>Eukaryota</taxon>
        <taxon>Fungi</taxon>
        <taxon>Dikarya</taxon>
        <taxon>Ascomycota</taxon>
        <taxon>Pezizomycotina</taxon>
        <taxon>Eurotiomycetes</taxon>
        <taxon>Eurotiomycetidae</taxon>
        <taxon>Eurotiales</taxon>
        <taxon>Aspergillaceae</taxon>
        <taxon>Aspergillus</taxon>
    </lineage>
</organism>
<dbReference type="SUPFAM" id="SSF55856">
    <property type="entry name" value="Cytochrome b5-like heme/steroid binding domain"/>
    <property type="match status" value="1"/>
</dbReference>
<dbReference type="PANTHER" id="PTHR10281:SF76">
    <property type="entry name" value="CALCUTTA CUP-RELATED"/>
    <property type="match status" value="1"/>
</dbReference>
<dbReference type="OrthoDB" id="10257697at2759"/>
<comment type="similarity">
    <text evidence="1">Belongs to the cytochrome b5 family. MAPR subfamily.</text>
</comment>
<proteinExistence type="inferred from homology"/>
<sequence length="257" mass="28305">MSGEVRQRPVVSKDTSKSSPAASRKEKQPSARSGGSGISILDIFRVLLTLIVVSCGLSYYLTDSQSLLWGYKPWFTNLPQLVQYIKGPVILTPTELALHDGTDPALPIYVAVNGTVFDVSANPGMYGPGGGYHFFAGRDATRAFVTGCFAEDLTDDLTGVEEMFIPIDEPEDLEGLSSGERKKRREQDVRLAKKKIESTVAHWSGFFGNHKKYFAVGKVAKGVEDEKKEKRELCEAAKKQRPKRNKDKGNKGTKKST</sequence>
<keyword evidence="5" id="KW-1185">Reference proteome</keyword>
<dbReference type="FunFam" id="3.10.120.10:FF:000018">
    <property type="entry name" value="Heme/steroid binding domain protein, putative"/>
    <property type="match status" value="1"/>
</dbReference>
<feature type="compositionally biased region" description="Basic and acidic residues" evidence="2">
    <location>
        <begin position="222"/>
        <end position="238"/>
    </location>
</feature>
<feature type="region of interest" description="Disordered" evidence="2">
    <location>
        <begin position="222"/>
        <end position="257"/>
    </location>
</feature>
<dbReference type="EMBL" id="AP024447">
    <property type="protein sequence ID" value="BCS26123.1"/>
    <property type="molecule type" value="Genomic_DNA"/>
</dbReference>
<dbReference type="InterPro" id="IPR050577">
    <property type="entry name" value="MAPR/NEUFC/NENF-like"/>
</dbReference>
<evidence type="ECO:0000259" key="3">
    <source>
        <dbReference type="SMART" id="SM01117"/>
    </source>
</evidence>
<dbReference type="InterPro" id="IPR001199">
    <property type="entry name" value="Cyt_B5-like_heme/steroid-bd"/>
</dbReference>
<dbReference type="Pfam" id="PF00173">
    <property type="entry name" value="Cyt-b5"/>
    <property type="match status" value="1"/>
</dbReference>
<gene>
    <name evidence="4" type="ORF">APUU_50834A</name>
</gene>
<feature type="domain" description="Cytochrome b5 heme-binding" evidence="3">
    <location>
        <begin position="91"/>
        <end position="171"/>
    </location>
</feature>
<dbReference type="Proteomes" id="UP000654913">
    <property type="component" value="Chromosome 5"/>
</dbReference>
<feature type="region of interest" description="Disordered" evidence="2">
    <location>
        <begin position="1"/>
        <end position="34"/>
    </location>
</feature>
<evidence type="ECO:0000313" key="4">
    <source>
        <dbReference type="EMBL" id="BCS26123.1"/>
    </source>
</evidence>